<evidence type="ECO:0000256" key="1">
    <source>
        <dbReference type="ARBA" id="ARBA00022729"/>
    </source>
</evidence>
<protein>
    <recommendedName>
        <fullName evidence="2">SbsA Ig-like domain-containing protein</fullName>
    </recommendedName>
</protein>
<dbReference type="RefSeq" id="WP_114333574.1">
    <property type="nucleotide sequence ID" value="NZ_QMDL01000001.1"/>
</dbReference>
<dbReference type="Proteomes" id="UP000265903">
    <property type="component" value="Unassembled WGS sequence"/>
</dbReference>
<proteinExistence type="predicted"/>
<reference evidence="3 4" key="1">
    <citation type="submission" date="2018-08" db="EMBL/GenBank/DDBJ databases">
        <title>Whole Genome Sequence of the Moderate Halophilic Marine Bacterium Marinobacter litoralis Sw-45.</title>
        <authorList>
            <person name="Musa H."/>
        </authorList>
    </citation>
    <scope>NUCLEOTIDE SEQUENCE [LARGE SCALE GENOMIC DNA]</scope>
    <source>
        <strain evidence="3 4">Sw-45</strain>
    </source>
</reference>
<dbReference type="EMBL" id="QMDL01000001">
    <property type="protein sequence ID" value="RMJ06106.1"/>
    <property type="molecule type" value="Genomic_DNA"/>
</dbReference>
<evidence type="ECO:0000313" key="3">
    <source>
        <dbReference type="EMBL" id="RMJ06106.1"/>
    </source>
</evidence>
<dbReference type="Gene3D" id="2.60.40.1220">
    <property type="match status" value="1"/>
</dbReference>
<accession>A0A3M2RL77</accession>
<dbReference type="AlphaFoldDB" id="A0A3M2RL77"/>
<feature type="domain" description="SbsA Ig-like" evidence="2">
    <location>
        <begin position="312"/>
        <end position="413"/>
    </location>
</feature>
<keyword evidence="1" id="KW-0732">Signal</keyword>
<keyword evidence="4" id="KW-1185">Reference proteome</keyword>
<sequence length="885" mass="95282">MLSENGRPFRNLNDNLVNDVPGIQFVTRGGLTGLANEDATAQAFAIAAMTPAPNTLFEPSDFASFRVELTHPIHPDWQKLGGKIELLDGEGNPVRADVFVQDRRITVDPCVADNAANCGLPGDKLTSDERYTLNIQSLPSVTGEHLSSKTEFKAIKTEPTVVQFQNVTDPGITEGSANLILSKLNGQPVNGVILNSMLLGTTDASESSGGLYSELAYAPAFGADEPLPIRVPRGTRLIGSSIEMKANGTVSVLDADTGQSLRSGALNVITITDATGYLIPNPYTDDVEAPSHVRLFIDAQMKAFDNRAPDRDPPKLVSWSPGPDGKYEFMPDRDEMHRPGDPVTLFFDEPILASSVESGVTLKDGARKVPVKYWVDGASVNFNPEGGLQHGVRYALEINSNLTDLAGNGMPQQVLEFELPDLGQDVARVSPIVLTAYPGYPCVTTGQDLANNKHGQCIDKSSEDDGAPLGEVIPLSILPQDRPISVLFSQSLDKTTVRLGETFRVDAVNDDGTVLTENLPGRLEFSNQRIQFYPAEPWKVDGLYRYTIASSQDGSCTSAICSEPDQNGGGLPVQTDLLVDPEDIGGPDLEIYFRGGPRTDSVFVPLRSVPVRDVNSNYMIDCESADNCLEPFNHKLDPRGADAPTPCRPSENATTILAGGNSKFLGVPSIPTRIGCAPSKSGDCPEDKILYKTYGLNIEFEGPIDPDVFGKEGVEVKVYPTIIATTGVSVFLSGVGEQNTGPAIVRIRHVPTEDNPQGHLVGLIDEGPDGGLRFTTTAPAHLDAPNLRLKLAGVDGTWLLDHDIYSKEFVLELSGPVRLVDDGRLLVTLETLKAVELSANVDFKNILEIFRGMVEIPLVIPAGGANLNLISLPIKQMPEAYQVKP</sequence>
<dbReference type="InterPro" id="IPR032812">
    <property type="entry name" value="SbsA_Ig"/>
</dbReference>
<organism evidence="3 4">
    <name type="scientific">Marinobacter litoralis</name>
    <dbReference type="NCBI Taxonomy" id="187981"/>
    <lineage>
        <taxon>Bacteria</taxon>
        <taxon>Pseudomonadati</taxon>
        <taxon>Pseudomonadota</taxon>
        <taxon>Gammaproteobacteria</taxon>
        <taxon>Pseudomonadales</taxon>
        <taxon>Marinobacteraceae</taxon>
        <taxon>Marinobacter</taxon>
    </lineage>
</organism>
<dbReference type="Pfam" id="PF13205">
    <property type="entry name" value="Big_5"/>
    <property type="match status" value="1"/>
</dbReference>
<evidence type="ECO:0000313" key="4">
    <source>
        <dbReference type="Proteomes" id="UP000265903"/>
    </source>
</evidence>
<comment type="caution">
    <text evidence="3">The sequence shown here is derived from an EMBL/GenBank/DDBJ whole genome shotgun (WGS) entry which is preliminary data.</text>
</comment>
<dbReference type="InterPro" id="IPR014755">
    <property type="entry name" value="Cu-Rt/internalin_Ig-like"/>
</dbReference>
<name>A0A3M2RL77_9GAMM</name>
<gene>
    <name evidence="3" type="ORF">DOQ08_00790</name>
</gene>
<dbReference type="OrthoDB" id="6716594at2"/>
<evidence type="ECO:0000259" key="2">
    <source>
        <dbReference type="Pfam" id="PF13205"/>
    </source>
</evidence>